<dbReference type="InterPro" id="IPR029471">
    <property type="entry name" value="HNH_5"/>
</dbReference>
<dbReference type="SMART" id="SM00507">
    <property type="entry name" value="HNHc"/>
    <property type="match status" value="1"/>
</dbReference>
<keyword evidence="2" id="KW-0255">Endonuclease</keyword>
<dbReference type="InterPro" id="IPR003615">
    <property type="entry name" value="HNH_nuc"/>
</dbReference>
<accession>I5AZM8</accession>
<evidence type="ECO:0000259" key="1">
    <source>
        <dbReference type="SMART" id="SM00507"/>
    </source>
</evidence>
<organism evidence="2 3">
    <name type="scientific">Desulfobacter postgatei 2ac9</name>
    <dbReference type="NCBI Taxonomy" id="879212"/>
    <lineage>
        <taxon>Bacteria</taxon>
        <taxon>Pseudomonadati</taxon>
        <taxon>Thermodesulfobacteriota</taxon>
        <taxon>Desulfobacteria</taxon>
        <taxon>Desulfobacterales</taxon>
        <taxon>Desulfobacteraceae</taxon>
        <taxon>Desulfobacter</taxon>
    </lineage>
</organism>
<dbReference type="STRING" id="879212.DespoDRAFT_00695"/>
<evidence type="ECO:0000313" key="2">
    <source>
        <dbReference type="EMBL" id="EIM62691.1"/>
    </source>
</evidence>
<dbReference type="Proteomes" id="UP000005778">
    <property type="component" value="Chromosome"/>
</dbReference>
<gene>
    <name evidence="2" type="ORF">DespoDRAFT_00695</name>
</gene>
<dbReference type="EMBL" id="CM001488">
    <property type="protein sequence ID" value="EIM62691.1"/>
    <property type="molecule type" value="Genomic_DNA"/>
</dbReference>
<protein>
    <submittedName>
        <fullName evidence="2">Restriction endonuclease</fullName>
    </submittedName>
</protein>
<reference evidence="2 3" key="1">
    <citation type="submission" date="2011-09" db="EMBL/GenBank/DDBJ databases">
        <authorList>
            <consortium name="US DOE Joint Genome Institute (JGI-PGF)"/>
            <person name="Lucas S."/>
            <person name="Han J."/>
            <person name="Lapidus A."/>
            <person name="Cheng J.-F."/>
            <person name="Goodwin L."/>
            <person name="Pitluck S."/>
            <person name="Peters L."/>
            <person name="Land M.L."/>
            <person name="Hauser L."/>
            <person name="Orellana R."/>
            <person name="Lovley D."/>
            <person name="Woyke T.J."/>
        </authorList>
    </citation>
    <scope>NUCLEOTIDE SEQUENCE [LARGE SCALE GENOMIC DNA]</scope>
    <source>
        <strain evidence="2 3">2ac9</strain>
    </source>
</reference>
<dbReference type="AlphaFoldDB" id="I5AZM8"/>
<feature type="domain" description="HNH nuclease" evidence="1">
    <location>
        <begin position="25"/>
        <end position="76"/>
    </location>
</feature>
<dbReference type="InterPro" id="IPR052892">
    <property type="entry name" value="NA-targeting_endonuclease"/>
</dbReference>
<dbReference type="CDD" id="cd00085">
    <property type="entry name" value="HNHc"/>
    <property type="match status" value="1"/>
</dbReference>
<reference evidence="2 3" key="2">
    <citation type="submission" date="2012-02" db="EMBL/GenBank/DDBJ databases">
        <title>Improved High-Quality Draft sequence of Desulfobacter postgatei 2ac9.</title>
        <authorList>
            <consortium name="US DOE Joint Genome Institute"/>
            <person name="Lucas S."/>
            <person name="Han J."/>
            <person name="Lapidus A."/>
            <person name="Cheng J.-F."/>
            <person name="Goodwin L."/>
            <person name="Pitluck S."/>
            <person name="Peters L."/>
            <person name="Ovchinnikova G."/>
            <person name="Held B."/>
            <person name="Detter J.C."/>
            <person name="Han C."/>
            <person name="Tapia R."/>
            <person name="Land M."/>
            <person name="Hauser L."/>
            <person name="Kyrpides N."/>
            <person name="Ivanova N."/>
            <person name="Pagani I."/>
            <person name="Orellana R."/>
            <person name="Lovley D."/>
            <person name="Woyke T."/>
        </authorList>
    </citation>
    <scope>NUCLEOTIDE SEQUENCE [LARGE SCALE GENOMIC DNA]</scope>
    <source>
        <strain evidence="2 3">2ac9</strain>
    </source>
</reference>
<dbReference type="Gene3D" id="1.10.30.50">
    <property type="match status" value="1"/>
</dbReference>
<proteinExistence type="predicted"/>
<name>I5AZM8_9BACT</name>
<dbReference type="GO" id="GO:0004519">
    <property type="term" value="F:endonuclease activity"/>
    <property type="evidence" value="ECO:0007669"/>
    <property type="project" value="UniProtKB-KW"/>
</dbReference>
<dbReference type="OrthoDB" id="9802901at2"/>
<dbReference type="PANTHER" id="PTHR33877">
    <property type="entry name" value="SLL1193 PROTEIN"/>
    <property type="match status" value="1"/>
</dbReference>
<keyword evidence="3" id="KW-1185">Reference proteome</keyword>
<sequence length="102" mass="11911">MFFSFPDDAALKKERVKARQLRASQWWKRKRSSGICHYCGESFSPKELTMDHVIPISRGGRSEKFNLVPCCKACNTQKQRMLPAEWDDYMLRIGADKKNQPE</sequence>
<keyword evidence="2" id="KW-0378">Hydrolase</keyword>
<keyword evidence="2" id="KW-0540">Nuclease</keyword>
<dbReference type="HOGENOM" id="CLU_158450_0_0_7"/>
<dbReference type="RefSeq" id="WP_004071380.1">
    <property type="nucleotide sequence ID" value="NZ_CM001488.1"/>
</dbReference>
<dbReference type="PANTHER" id="PTHR33877:SF1">
    <property type="entry name" value="TYPE IV METHYL-DIRECTED RESTRICTION ENZYME ECOKMCRA"/>
    <property type="match status" value="1"/>
</dbReference>
<dbReference type="Pfam" id="PF14279">
    <property type="entry name" value="HNH_5"/>
    <property type="match status" value="1"/>
</dbReference>
<dbReference type="eggNOG" id="COG1403">
    <property type="taxonomic scope" value="Bacteria"/>
</dbReference>
<evidence type="ECO:0000313" key="3">
    <source>
        <dbReference type="Proteomes" id="UP000005778"/>
    </source>
</evidence>